<organism evidence="4 5">
    <name type="scientific">Colletotrichum musicola</name>
    <dbReference type="NCBI Taxonomy" id="2175873"/>
    <lineage>
        <taxon>Eukaryota</taxon>
        <taxon>Fungi</taxon>
        <taxon>Dikarya</taxon>
        <taxon>Ascomycota</taxon>
        <taxon>Pezizomycotina</taxon>
        <taxon>Sordariomycetes</taxon>
        <taxon>Hypocreomycetidae</taxon>
        <taxon>Glomerellales</taxon>
        <taxon>Glomerellaceae</taxon>
        <taxon>Colletotrichum</taxon>
        <taxon>Colletotrichum orchidearum species complex</taxon>
    </lineage>
</organism>
<keyword evidence="2" id="KW-1133">Transmembrane helix</keyword>
<evidence type="ECO:0000256" key="1">
    <source>
        <dbReference type="SAM" id="MobiDB-lite"/>
    </source>
</evidence>
<feature type="chain" id="PRO_5034369496" description="Mid2 domain-containing protein" evidence="3">
    <location>
        <begin position="18"/>
        <end position="288"/>
    </location>
</feature>
<keyword evidence="2" id="KW-0812">Transmembrane</keyword>
<evidence type="ECO:0008006" key="6">
    <source>
        <dbReference type="Google" id="ProtNLM"/>
    </source>
</evidence>
<keyword evidence="5" id="KW-1185">Reference proteome</keyword>
<comment type="caution">
    <text evidence="4">The sequence shown here is derived from an EMBL/GenBank/DDBJ whole genome shotgun (WGS) entry which is preliminary data.</text>
</comment>
<evidence type="ECO:0000256" key="3">
    <source>
        <dbReference type="SAM" id="SignalP"/>
    </source>
</evidence>
<feature type="compositionally biased region" description="Basic and acidic residues" evidence="1">
    <location>
        <begin position="190"/>
        <end position="199"/>
    </location>
</feature>
<name>A0A8H6K3V0_9PEZI</name>
<gene>
    <name evidence="4" type="ORF">CMUS01_10334</name>
</gene>
<proteinExistence type="predicted"/>
<keyword evidence="2" id="KW-0472">Membrane</keyword>
<accession>A0A8H6K3V0</accession>
<feature type="region of interest" description="Disordered" evidence="1">
    <location>
        <begin position="154"/>
        <end position="203"/>
    </location>
</feature>
<evidence type="ECO:0000313" key="5">
    <source>
        <dbReference type="Proteomes" id="UP000639643"/>
    </source>
</evidence>
<evidence type="ECO:0000256" key="2">
    <source>
        <dbReference type="SAM" id="Phobius"/>
    </source>
</evidence>
<protein>
    <recommendedName>
        <fullName evidence="6">Mid2 domain-containing protein</fullName>
    </recommendedName>
</protein>
<keyword evidence="3" id="KW-0732">Signal</keyword>
<sequence length="288" mass="31192">MLLPLAILLSCLTLASGQIFNPGQRREVWRVGETKTVRYNTKQKNYTIALWQQAMQGNFAERGPIIFETTQGPQKEFTWKVDLGKLELGASDVYFLWFFEGGPSNQGRTREGLEEWSSAYFNITDKPESRSSSRTTSTSSLKLTSSLTLPQITLPSLSSSSTKTETSTATSTAESSSTSTAGATAGGSFDDNKPLRPEDFATGSSQSLPVAAQAGIGVGVGVVGATCIICVVLWVRYLKKKRMDVAELPGGPLVQSPPAYARDVPEAVQSSVRKDTGYYVNKKPVEIQ</sequence>
<feature type="signal peptide" evidence="3">
    <location>
        <begin position="1"/>
        <end position="17"/>
    </location>
</feature>
<dbReference type="Proteomes" id="UP000639643">
    <property type="component" value="Unassembled WGS sequence"/>
</dbReference>
<evidence type="ECO:0000313" key="4">
    <source>
        <dbReference type="EMBL" id="KAF6824233.1"/>
    </source>
</evidence>
<feature type="compositionally biased region" description="Low complexity" evidence="1">
    <location>
        <begin position="154"/>
        <end position="188"/>
    </location>
</feature>
<feature type="transmembrane region" description="Helical" evidence="2">
    <location>
        <begin position="214"/>
        <end position="235"/>
    </location>
</feature>
<dbReference type="OrthoDB" id="5390143at2759"/>
<dbReference type="AlphaFoldDB" id="A0A8H6K3V0"/>
<dbReference type="EMBL" id="WIGM01000474">
    <property type="protein sequence ID" value="KAF6824233.1"/>
    <property type="molecule type" value="Genomic_DNA"/>
</dbReference>
<reference evidence="4" key="1">
    <citation type="journal article" date="2020" name="Phytopathology">
        <title>Genome Sequence Resources of Colletotrichum truncatum, C. plurivorum, C. musicola, and C. sojae: Four Species Pathogenic to Soybean (Glycine max).</title>
        <authorList>
            <person name="Rogerio F."/>
            <person name="Boufleur T.R."/>
            <person name="Ciampi-Guillardi M."/>
            <person name="Sukno S.A."/>
            <person name="Thon M.R."/>
            <person name="Massola Junior N.S."/>
            <person name="Baroncelli R."/>
        </authorList>
    </citation>
    <scope>NUCLEOTIDE SEQUENCE</scope>
    <source>
        <strain evidence="4">LFN0074</strain>
    </source>
</reference>